<dbReference type="PANTHER" id="PTHR33734:SF22">
    <property type="entry name" value="MEMBRANE-BOUND LYTIC MUREIN TRANSGLYCOSYLASE D"/>
    <property type="match status" value="1"/>
</dbReference>
<evidence type="ECO:0000259" key="1">
    <source>
        <dbReference type="PROSITE" id="PS51782"/>
    </source>
</evidence>
<feature type="domain" description="LysM" evidence="1">
    <location>
        <begin position="164"/>
        <end position="207"/>
    </location>
</feature>
<dbReference type="InterPro" id="IPR018392">
    <property type="entry name" value="LysM"/>
</dbReference>
<dbReference type="Proteomes" id="UP000784880">
    <property type="component" value="Unassembled WGS sequence"/>
</dbReference>
<dbReference type="SMART" id="SM00257">
    <property type="entry name" value="LysM"/>
    <property type="match status" value="3"/>
</dbReference>
<gene>
    <name evidence="2" type="ORF">KS419_16815</name>
</gene>
<dbReference type="RefSeq" id="WP_217067554.1">
    <property type="nucleotide sequence ID" value="NZ_JAHQCS010000135.1"/>
</dbReference>
<accession>A0ABS6JKP2</accession>
<organism evidence="2 3">
    <name type="scientific">Evansella tamaricis</name>
    <dbReference type="NCBI Taxonomy" id="2069301"/>
    <lineage>
        <taxon>Bacteria</taxon>
        <taxon>Bacillati</taxon>
        <taxon>Bacillota</taxon>
        <taxon>Bacilli</taxon>
        <taxon>Bacillales</taxon>
        <taxon>Bacillaceae</taxon>
        <taxon>Evansella</taxon>
    </lineage>
</organism>
<dbReference type="Pfam" id="PF01476">
    <property type="entry name" value="LysM"/>
    <property type="match status" value="3"/>
</dbReference>
<evidence type="ECO:0000313" key="2">
    <source>
        <dbReference type="EMBL" id="MBU9713392.1"/>
    </source>
</evidence>
<feature type="domain" description="LysM" evidence="1">
    <location>
        <begin position="102"/>
        <end position="145"/>
    </location>
</feature>
<dbReference type="PROSITE" id="PS51782">
    <property type="entry name" value="LYSM"/>
    <property type="match status" value="3"/>
</dbReference>
<protein>
    <submittedName>
        <fullName evidence="2">LysM peptidoglycan-binding domain-containing protein</fullName>
    </submittedName>
</protein>
<dbReference type="CDD" id="cd00118">
    <property type="entry name" value="LysM"/>
    <property type="match status" value="3"/>
</dbReference>
<name>A0ABS6JKP2_9BACI</name>
<keyword evidence="3" id="KW-1185">Reference proteome</keyword>
<proteinExistence type="predicted"/>
<dbReference type="Pfam" id="PF07486">
    <property type="entry name" value="Hydrolase_2"/>
    <property type="match status" value="1"/>
</dbReference>
<evidence type="ECO:0000313" key="3">
    <source>
        <dbReference type="Proteomes" id="UP000784880"/>
    </source>
</evidence>
<reference evidence="2 3" key="1">
    <citation type="submission" date="2021-06" db="EMBL/GenBank/DDBJ databases">
        <title>Bacillus sp. RD4P76, an endophyte from a halophyte.</title>
        <authorList>
            <person name="Sun J.-Q."/>
        </authorList>
    </citation>
    <scope>NUCLEOTIDE SEQUENCE [LARGE SCALE GENOMIC DNA]</scope>
    <source>
        <strain evidence="2 3">CGMCC 1.15917</strain>
    </source>
</reference>
<dbReference type="InterPro" id="IPR011105">
    <property type="entry name" value="Cell_wall_hydrolase_SleB"/>
</dbReference>
<feature type="domain" description="LysM" evidence="1">
    <location>
        <begin position="227"/>
        <end position="270"/>
    </location>
</feature>
<dbReference type="PANTHER" id="PTHR33734">
    <property type="entry name" value="LYSM DOMAIN-CONTAINING GPI-ANCHORED PROTEIN 2"/>
    <property type="match status" value="1"/>
</dbReference>
<dbReference type="EMBL" id="JAHQCS010000135">
    <property type="protein sequence ID" value="MBU9713392.1"/>
    <property type="molecule type" value="Genomic_DNA"/>
</dbReference>
<sequence>MEPFTHYKVKKMDSGYEIVLYFNNDNVEFSKELGTLETDKDVPEGKALQYIKKRFPDIHIRSIKITASAIIVSTLGFAGMFSANTAEAAGESNAQAQTQTTSIHTVVSGDTLWNISTRYGTSVDEIKTMNQLRTDVLQIGQQLNVPNRNAAVPSSQNGTQAVKTEYKVVAGDTLWRIANRFGTNVDNLMKMNNLRTDVLQIGQRLEVPTMGTGSHPTQTNSPTVQTEVYTVVAGDNLWRIANRFGTTVDEILQMNNLTSNVLQIGQRLTVPAQGSVAQPVSSPDTQQVSSITQAELEWLAKMIHAESRGESLAGQIAVGAVIMNRVKSSLFPNTVREVLFERSNGIFQFTPASNGSLNNATPDSRNMEAAIRAANGEDPTNGSLYFYNPAKTGDTWIRTRTVSTTIGNHVFAY</sequence>
<comment type="caution">
    <text evidence="2">The sequence shown here is derived from an EMBL/GenBank/DDBJ whole genome shotgun (WGS) entry which is preliminary data.</text>
</comment>